<keyword evidence="2 4" id="KW-0808">Transferase</keyword>
<organism evidence="7 8">
    <name type="scientific">Modestobacter roseus</name>
    <dbReference type="NCBI Taxonomy" id="1181884"/>
    <lineage>
        <taxon>Bacteria</taxon>
        <taxon>Bacillati</taxon>
        <taxon>Actinomycetota</taxon>
        <taxon>Actinomycetes</taxon>
        <taxon>Geodermatophilales</taxon>
        <taxon>Geodermatophilaceae</taxon>
        <taxon>Modestobacter</taxon>
    </lineage>
</organism>
<dbReference type="EMBL" id="VLKF01000001">
    <property type="protein sequence ID" value="TWH72064.1"/>
    <property type="molecule type" value="Genomic_DNA"/>
</dbReference>
<evidence type="ECO:0000256" key="1">
    <source>
        <dbReference type="ARBA" id="ARBA00009156"/>
    </source>
</evidence>
<evidence type="ECO:0000256" key="4">
    <source>
        <dbReference type="RuleBase" id="RU003733"/>
    </source>
</evidence>
<dbReference type="Gene3D" id="3.30.420.40">
    <property type="match status" value="2"/>
</dbReference>
<dbReference type="InterPro" id="IPR018485">
    <property type="entry name" value="FGGY_C"/>
</dbReference>
<evidence type="ECO:0000313" key="8">
    <source>
        <dbReference type="Proteomes" id="UP000321490"/>
    </source>
</evidence>
<keyword evidence="8" id="KW-1185">Reference proteome</keyword>
<dbReference type="RefSeq" id="WP_208103963.1">
    <property type="nucleotide sequence ID" value="NZ_JABGDC010000073.1"/>
</dbReference>
<evidence type="ECO:0000313" key="7">
    <source>
        <dbReference type="EMBL" id="TWH72064.1"/>
    </source>
</evidence>
<evidence type="ECO:0000259" key="5">
    <source>
        <dbReference type="Pfam" id="PF00370"/>
    </source>
</evidence>
<proteinExistence type="inferred from homology"/>
<sequence>MTALRPAEVVIGLDVGTTAVKAVAFGVGSAWRCSAVREYPLLQPRPGWQIQDADLVVAATVEALRECVAVAGVPVAAVSVGTAMHGLLALDDECRPITPLITWADSRASSEASELRVTSVAVDLHQVTGTPVHPMSPLTKLRWAARHDPGTCRRARWWIGLKDYVLLCLTGTLMTELSSASATGMLDLRAGDWYGPALELAAVHRWQLPDVRPTTTVLGTTPETMSSTGLPTGTPVVAGAADGPLGNLGTGAVAPGEAGLNLGTSGAVRMVVDRPLTDPDGRTFCYALTDELWVVGGAISNGAHVVRWAADGLAPDVATTAGTSGSDEALLGMAAEAPPGSDGLVMLPYLVAERAPLWDPQLPGAYLGLRRDHTRAHLIRAAVEGVALQLAAVVDLVDRLEPVTTVRATGGAFRAPLWRTVVAAALDRPVTFTSDAEGGALGAAALGLFALGRVERLVDAAALLTGPSAWEGATVVAPPEHVQVFQRLRERLPGLANGVAAAAGALAGDRSGDLTAPAFTVS</sequence>
<feature type="domain" description="Carbohydrate kinase FGGY N-terminal" evidence="5">
    <location>
        <begin position="10"/>
        <end position="249"/>
    </location>
</feature>
<dbReference type="PANTHER" id="PTHR43095:SF2">
    <property type="entry name" value="GLUCONOKINASE"/>
    <property type="match status" value="1"/>
</dbReference>
<comment type="caution">
    <text evidence="7">The sequence shown here is derived from an EMBL/GenBank/DDBJ whole genome shotgun (WGS) entry which is preliminary data.</text>
</comment>
<dbReference type="InterPro" id="IPR018483">
    <property type="entry name" value="Carb_kinase_FGGY_CS"/>
</dbReference>
<evidence type="ECO:0000256" key="2">
    <source>
        <dbReference type="ARBA" id="ARBA00022679"/>
    </source>
</evidence>
<gene>
    <name evidence="7" type="ORF">JD78_00568</name>
</gene>
<dbReference type="InterPro" id="IPR000577">
    <property type="entry name" value="Carb_kinase_FGGY"/>
</dbReference>
<name>A0A562INA5_9ACTN</name>
<dbReference type="GO" id="GO:0005975">
    <property type="term" value="P:carbohydrate metabolic process"/>
    <property type="evidence" value="ECO:0007669"/>
    <property type="project" value="InterPro"/>
</dbReference>
<protein>
    <submittedName>
        <fullName evidence="7">Gluconate kinase, FGGY family</fullName>
    </submittedName>
</protein>
<accession>A0A562INA5</accession>
<dbReference type="Pfam" id="PF02782">
    <property type="entry name" value="FGGY_C"/>
    <property type="match status" value="1"/>
</dbReference>
<dbReference type="PROSITE" id="PS00445">
    <property type="entry name" value="FGGY_KINASES_2"/>
    <property type="match status" value="1"/>
</dbReference>
<dbReference type="InterPro" id="IPR018484">
    <property type="entry name" value="FGGY_N"/>
</dbReference>
<dbReference type="CDD" id="cd07770">
    <property type="entry name" value="ASKHA_NBD_FGGY_GntK"/>
    <property type="match status" value="1"/>
</dbReference>
<dbReference type="InterPro" id="IPR043129">
    <property type="entry name" value="ATPase_NBD"/>
</dbReference>
<dbReference type="PANTHER" id="PTHR43095">
    <property type="entry name" value="SUGAR KINASE"/>
    <property type="match status" value="1"/>
</dbReference>
<keyword evidence="3 4" id="KW-0418">Kinase</keyword>
<comment type="similarity">
    <text evidence="1 4">Belongs to the FGGY kinase family.</text>
</comment>
<dbReference type="Proteomes" id="UP000321490">
    <property type="component" value="Unassembled WGS sequence"/>
</dbReference>
<dbReference type="AlphaFoldDB" id="A0A562INA5"/>
<dbReference type="PIRSF" id="PIRSF000538">
    <property type="entry name" value="GlpK"/>
    <property type="match status" value="1"/>
</dbReference>
<reference evidence="7 8" key="1">
    <citation type="submission" date="2019-07" db="EMBL/GenBank/DDBJ databases">
        <title>R&amp;d 2014.</title>
        <authorList>
            <person name="Klenk H.-P."/>
        </authorList>
    </citation>
    <scope>NUCLEOTIDE SEQUENCE [LARGE SCALE GENOMIC DNA]</scope>
    <source>
        <strain evidence="7 8">DSM 45764</strain>
    </source>
</reference>
<dbReference type="SUPFAM" id="SSF53067">
    <property type="entry name" value="Actin-like ATPase domain"/>
    <property type="match status" value="2"/>
</dbReference>
<evidence type="ECO:0000259" key="6">
    <source>
        <dbReference type="Pfam" id="PF02782"/>
    </source>
</evidence>
<dbReference type="GO" id="GO:0016301">
    <property type="term" value="F:kinase activity"/>
    <property type="evidence" value="ECO:0007669"/>
    <property type="project" value="UniProtKB-KW"/>
</dbReference>
<dbReference type="InterPro" id="IPR050406">
    <property type="entry name" value="FGGY_Carb_Kinase"/>
</dbReference>
<dbReference type="GO" id="GO:0016773">
    <property type="term" value="F:phosphotransferase activity, alcohol group as acceptor"/>
    <property type="evidence" value="ECO:0007669"/>
    <property type="project" value="InterPro"/>
</dbReference>
<dbReference type="Pfam" id="PF00370">
    <property type="entry name" value="FGGY_N"/>
    <property type="match status" value="1"/>
</dbReference>
<evidence type="ECO:0000256" key="3">
    <source>
        <dbReference type="ARBA" id="ARBA00022777"/>
    </source>
</evidence>
<feature type="domain" description="Carbohydrate kinase FGGY C-terminal" evidence="6">
    <location>
        <begin position="261"/>
        <end position="450"/>
    </location>
</feature>